<evidence type="ECO:0000256" key="2">
    <source>
        <dbReference type="ARBA" id="ARBA00011814"/>
    </source>
</evidence>
<accession>A0A8B9M9H2</accession>
<feature type="region of interest" description="Disordered" evidence="4">
    <location>
        <begin position="31"/>
        <end position="62"/>
    </location>
</feature>
<dbReference type="GO" id="GO:0048039">
    <property type="term" value="F:ubiquinone binding"/>
    <property type="evidence" value="ECO:0007669"/>
    <property type="project" value="InterPro"/>
</dbReference>
<dbReference type="Pfam" id="PF03364">
    <property type="entry name" value="Polyketide_cyc"/>
    <property type="match status" value="1"/>
</dbReference>
<evidence type="ECO:0000313" key="6">
    <source>
        <dbReference type="Ensembl" id="ENSANIP00000006007.1"/>
    </source>
</evidence>
<evidence type="ECO:0000259" key="5">
    <source>
        <dbReference type="Pfam" id="PF03364"/>
    </source>
</evidence>
<evidence type="ECO:0000256" key="1">
    <source>
        <dbReference type="ARBA" id="ARBA00006885"/>
    </source>
</evidence>
<dbReference type="InterPro" id="IPR005031">
    <property type="entry name" value="COQ10_START"/>
</dbReference>
<dbReference type="PANTHER" id="PTHR12901">
    <property type="entry name" value="SPERM PROTEIN HOMOLOG"/>
    <property type="match status" value="1"/>
</dbReference>
<dbReference type="Ensembl" id="ENSANIT00000006210.1">
    <property type="protein sequence ID" value="ENSANIP00000006007.1"/>
    <property type="gene ID" value="ENSANIG00000004102.1"/>
</dbReference>
<reference evidence="6" key="2">
    <citation type="submission" date="2025-09" db="UniProtKB">
        <authorList>
            <consortium name="Ensembl"/>
        </authorList>
    </citation>
    <scope>IDENTIFICATION</scope>
</reference>
<dbReference type="Proteomes" id="UP000694541">
    <property type="component" value="Unplaced"/>
</dbReference>
<dbReference type="GO" id="GO:0005739">
    <property type="term" value="C:mitochondrion"/>
    <property type="evidence" value="ECO:0007669"/>
    <property type="project" value="TreeGrafter"/>
</dbReference>
<sequence>MRPSHLGTGRAETSHGQALLGALQVAGPVCRQSHLPDPLDPPGVSASPFPTGAASAAIPNPGGHRERGVLGRVFHAAPSPDPCPDRCLRPRYSVEQMYGLVADVGEYWQFMPSCSQLDVLPHHGQVLRAELEVGFPLLEHYLSQVFPDSRRDCRRFRHLELLWRFGPGWPGRTDACLLDFWASAATRTGSAGAGRPLAARRCGLFFPAAPAAVT</sequence>
<proteinExistence type="inferred from homology"/>
<evidence type="ECO:0000256" key="3">
    <source>
        <dbReference type="ARBA" id="ARBA00024947"/>
    </source>
</evidence>
<protein>
    <recommendedName>
        <fullName evidence="5">Coenzyme Q-binding protein COQ10 START domain-containing protein</fullName>
    </recommendedName>
</protein>
<reference evidence="6" key="1">
    <citation type="submission" date="2025-08" db="UniProtKB">
        <authorList>
            <consortium name="Ensembl"/>
        </authorList>
    </citation>
    <scope>IDENTIFICATION</scope>
</reference>
<name>A0A8B9M9H2_9AVES</name>
<dbReference type="AlphaFoldDB" id="A0A8B9M9H2"/>
<comment type="function">
    <text evidence="3">Required for the function of coenzyme Q in the respiratory chain. May serve as a chaperone or may be involved in the transport of Q6 from its site of synthesis to the catalytic sites of the respiratory complexes.</text>
</comment>
<keyword evidence="7" id="KW-1185">Reference proteome</keyword>
<dbReference type="InterPro" id="IPR044996">
    <property type="entry name" value="COQ10-like"/>
</dbReference>
<organism evidence="6 7">
    <name type="scientific">Accipiter nisus</name>
    <name type="common">Eurasian sparrowhawk</name>
    <dbReference type="NCBI Taxonomy" id="211598"/>
    <lineage>
        <taxon>Eukaryota</taxon>
        <taxon>Metazoa</taxon>
        <taxon>Chordata</taxon>
        <taxon>Craniata</taxon>
        <taxon>Vertebrata</taxon>
        <taxon>Euteleostomi</taxon>
        <taxon>Archelosauria</taxon>
        <taxon>Archosauria</taxon>
        <taxon>Dinosauria</taxon>
        <taxon>Saurischia</taxon>
        <taxon>Theropoda</taxon>
        <taxon>Coelurosauria</taxon>
        <taxon>Aves</taxon>
        <taxon>Neognathae</taxon>
        <taxon>Neoaves</taxon>
        <taxon>Telluraves</taxon>
        <taxon>Accipitrimorphae</taxon>
        <taxon>Accipitriformes</taxon>
        <taxon>Accipitridae</taxon>
        <taxon>Accipitrinae</taxon>
        <taxon>Accipiter</taxon>
    </lineage>
</organism>
<dbReference type="GO" id="GO:0045333">
    <property type="term" value="P:cellular respiration"/>
    <property type="evidence" value="ECO:0007669"/>
    <property type="project" value="InterPro"/>
</dbReference>
<dbReference type="InterPro" id="IPR023393">
    <property type="entry name" value="START-like_dom_sf"/>
</dbReference>
<evidence type="ECO:0000313" key="7">
    <source>
        <dbReference type="Proteomes" id="UP000694541"/>
    </source>
</evidence>
<evidence type="ECO:0000256" key="4">
    <source>
        <dbReference type="SAM" id="MobiDB-lite"/>
    </source>
</evidence>
<dbReference type="SUPFAM" id="SSF55961">
    <property type="entry name" value="Bet v1-like"/>
    <property type="match status" value="1"/>
</dbReference>
<comment type="subunit">
    <text evidence="2">Interacts with coenzyme Q.</text>
</comment>
<dbReference type="Gene3D" id="3.30.530.20">
    <property type="match status" value="1"/>
</dbReference>
<comment type="similarity">
    <text evidence="1">Belongs to the COQ10 family.</text>
</comment>
<feature type="domain" description="Coenzyme Q-binding protein COQ10 START" evidence="5">
    <location>
        <begin position="92"/>
        <end position="173"/>
    </location>
</feature>
<dbReference type="PANTHER" id="PTHR12901:SF14">
    <property type="entry name" value="COENZYME Q-BINDING PROTEIN COQ10 HOMOLOG, MITOCHONDRIAL"/>
    <property type="match status" value="1"/>
</dbReference>